<evidence type="ECO:0000256" key="9">
    <source>
        <dbReference type="ARBA" id="ARBA00022840"/>
    </source>
</evidence>
<dbReference type="Gene3D" id="1.20.120.620">
    <property type="entry name" value="Backbone structure of the membrane domain of e. Coli histidine kinase receptor kdpd"/>
    <property type="match status" value="1"/>
</dbReference>
<comment type="subcellular location">
    <subcellularLocation>
        <location evidence="2">Membrane</location>
        <topology evidence="2">Multi-pass membrane protein</topology>
    </subcellularLocation>
</comment>
<dbReference type="Gene3D" id="3.30.450.40">
    <property type="match status" value="1"/>
</dbReference>
<dbReference type="AlphaFoldDB" id="A0A837J4H5"/>
<dbReference type="InterPro" id="IPR027417">
    <property type="entry name" value="P-loop_NTPase"/>
</dbReference>
<organism evidence="15 16">
    <name type="scientific">Aliarcobacter butzleri L351</name>
    <dbReference type="NCBI Taxonomy" id="1447259"/>
    <lineage>
        <taxon>Bacteria</taxon>
        <taxon>Pseudomonadati</taxon>
        <taxon>Campylobacterota</taxon>
        <taxon>Epsilonproteobacteria</taxon>
        <taxon>Campylobacterales</taxon>
        <taxon>Arcobacteraceae</taxon>
        <taxon>Aliarcobacter</taxon>
    </lineage>
</organism>
<evidence type="ECO:0000256" key="11">
    <source>
        <dbReference type="ARBA" id="ARBA00023012"/>
    </source>
</evidence>
<dbReference type="CDD" id="cd00075">
    <property type="entry name" value="HATPase"/>
    <property type="match status" value="1"/>
</dbReference>
<dbReference type="InterPro" id="IPR003594">
    <property type="entry name" value="HATPase_dom"/>
</dbReference>
<keyword evidence="8" id="KW-0418">Kinase</keyword>
<feature type="transmembrane region" description="Helical" evidence="13">
    <location>
        <begin position="393"/>
        <end position="410"/>
    </location>
</feature>
<dbReference type="InterPro" id="IPR036097">
    <property type="entry name" value="HisK_dim/P_sf"/>
</dbReference>
<comment type="caution">
    <text evidence="15">The sequence shown here is derived from an EMBL/GenBank/DDBJ whole genome shotgun (WGS) entry which is preliminary data.</text>
</comment>
<dbReference type="Gene3D" id="3.40.50.620">
    <property type="entry name" value="HUPs"/>
    <property type="match status" value="1"/>
</dbReference>
<evidence type="ECO:0000256" key="12">
    <source>
        <dbReference type="ARBA" id="ARBA00023136"/>
    </source>
</evidence>
<evidence type="ECO:0000256" key="3">
    <source>
        <dbReference type="ARBA" id="ARBA00012438"/>
    </source>
</evidence>
<dbReference type="Gene3D" id="3.40.50.300">
    <property type="entry name" value="P-loop containing nucleotide triphosphate hydrolases"/>
    <property type="match status" value="1"/>
</dbReference>
<keyword evidence="11" id="KW-0902">Two-component regulatory system</keyword>
<dbReference type="SMART" id="SM00388">
    <property type="entry name" value="HisKA"/>
    <property type="match status" value="1"/>
</dbReference>
<sequence>MEKLKSKAESLLEEIQKAEQGNFILYLGAAAGVGKTYAMLLKGRQLQENGIDVVVGYLEAHGRMETESLAEGLEVIPSKKIRYGGAEFSEVDIDAVLKRDPEVVLIDELAHSNTQGSSYEKRYQDVLEILSHGIDVIATMNIQHIESLNDVVYSLTNVRVIETVPDSILERVDSFRLIDTPPDELIERLKNGKIYPQNRIESALNNFFTEQNLNKLRELTLRKAALKVSDEINEYSVAKRDGRRVQTNTVMVCIDHHEESMDAVRYAKRLSDSLKAPLIALQITSDAPGNSKKSEKIRKHVNLAERLGATIVSKVSGDKTDSVIESIEEYGITELVMTRPKSRFFGLMFPNLTKSVMDRKPKCIIDVVPFEKKNTSLFEQIKPLEGISDNLRYYLNSLVMLVGITGISFIGKDLLGIVNITLLYLLLTLFSAVRYGVAYSFFTALVGVLLFDFLFIEPYYRFSVNDLRYILSFIIFLIVGYTSGKLSDVIKAKNKAIKNEETRFRRLYELSSRLGDFDNEQDASKFAVEKLHAIFNSKTIVLIPDESDKLKIVSVIVNSVILSNEECNFFRISSNDQACAQWVYRNGESAGKFTNTLPNIEMTYFPSKAFNKTLAVVAIELPVLDTPTYELLSAFMNTFAVSLWRIGLFRQNQHIKLVEASEKLTSVLFNSVYHELKTPLAAILGSVSTINSPDVTISDSSEMQLLENIEDSALEMERILKNLLDFARLENGLIHLKKDWCDVEDIFGTAYQKALKQHPREDMTFRFHVDSPPIKGDFSLLEQVMLNLFDNALKYSKAGEIKVNAVKRGANLLITVSNPSDIDRSELSNIFDKFYRAEISAKIKGSGLGLSIIKEIIQAHKGSINATKHYGEFVLTITLPINSNDSKMNIEG</sequence>
<evidence type="ECO:0000313" key="16">
    <source>
        <dbReference type="Proteomes" id="UP000035526"/>
    </source>
</evidence>
<dbReference type="PANTHER" id="PTHR45569">
    <property type="entry name" value="SENSOR PROTEIN KDPD"/>
    <property type="match status" value="1"/>
</dbReference>
<comment type="catalytic activity">
    <reaction evidence="1">
        <text>ATP + protein L-histidine = ADP + protein N-phospho-L-histidine.</text>
        <dbReference type="EC" id="2.7.13.3"/>
    </reaction>
</comment>
<evidence type="ECO:0000256" key="4">
    <source>
        <dbReference type="ARBA" id="ARBA00022553"/>
    </source>
</evidence>
<keyword evidence="5" id="KW-0808">Transferase</keyword>
<feature type="transmembrane region" description="Helical" evidence="13">
    <location>
        <begin position="417"/>
        <end position="435"/>
    </location>
</feature>
<dbReference type="SUPFAM" id="SSF52540">
    <property type="entry name" value="P-loop containing nucleoside triphosphate hydrolases"/>
    <property type="match status" value="1"/>
</dbReference>
<dbReference type="CDD" id="cd00082">
    <property type="entry name" value="HisKA"/>
    <property type="match status" value="1"/>
</dbReference>
<evidence type="ECO:0000256" key="2">
    <source>
        <dbReference type="ARBA" id="ARBA00004141"/>
    </source>
</evidence>
<accession>A0A837J4H5</accession>
<evidence type="ECO:0000256" key="13">
    <source>
        <dbReference type="SAM" id="Phobius"/>
    </source>
</evidence>
<reference evidence="15 16" key="1">
    <citation type="submission" date="2014-01" db="EMBL/GenBank/DDBJ databases">
        <title>Development of a Comparative Genomic Fingerprinting Assay for High Resolution Genotyping of Arcobacter butzleri.</title>
        <authorList>
            <person name="Webb A.L."/>
            <person name="Inglis G.D."/>
            <person name="Kruczkiewicz P."/>
            <person name="Selinger L.B."/>
            <person name="Taboada E.N."/>
        </authorList>
    </citation>
    <scope>NUCLEOTIDE SEQUENCE [LARGE SCALE GENOMIC DNA]</scope>
    <source>
        <strain evidence="15 16">L351</strain>
    </source>
</reference>
<evidence type="ECO:0000256" key="5">
    <source>
        <dbReference type="ARBA" id="ARBA00022679"/>
    </source>
</evidence>
<dbReference type="SUPFAM" id="SSF55874">
    <property type="entry name" value="ATPase domain of HSP90 chaperone/DNA topoisomerase II/histidine kinase"/>
    <property type="match status" value="1"/>
</dbReference>
<keyword evidence="9" id="KW-0067">ATP-binding</keyword>
<dbReference type="RefSeq" id="WP_046991899.1">
    <property type="nucleotide sequence ID" value="NZ_JAIS01000086.1"/>
</dbReference>
<dbReference type="Gene3D" id="3.30.565.10">
    <property type="entry name" value="Histidine kinase-like ATPase, C-terminal domain"/>
    <property type="match status" value="1"/>
</dbReference>
<dbReference type="InterPro" id="IPR014729">
    <property type="entry name" value="Rossmann-like_a/b/a_fold"/>
</dbReference>
<dbReference type="FunFam" id="3.40.50.300:FF:000483">
    <property type="entry name" value="Sensor histidine kinase KdpD"/>
    <property type="match status" value="1"/>
</dbReference>
<dbReference type="EMBL" id="JAIS01000086">
    <property type="protein sequence ID" value="KLE00378.1"/>
    <property type="molecule type" value="Genomic_DNA"/>
</dbReference>
<dbReference type="InterPro" id="IPR025201">
    <property type="entry name" value="KdpD_TM"/>
</dbReference>
<dbReference type="Gene3D" id="1.10.287.130">
    <property type="match status" value="1"/>
</dbReference>
<evidence type="ECO:0000256" key="7">
    <source>
        <dbReference type="ARBA" id="ARBA00022741"/>
    </source>
</evidence>
<keyword evidence="6 13" id="KW-0812">Transmembrane</keyword>
<dbReference type="GO" id="GO:0005886">
    <property type="term" value="C:plasma membrane"/>
    <property type="evidence" value="ECO:0007669"/>
    <property type="project" value="TreeGrafter"/>
</dbReference>
<name>A0A837J4H5_9BACT</name>
<keyword evidence="12 13" id="KW-0472">Membrane</keyword>
<dbReference type="PRINTS" id="PR00344">
    <property type="entry name" value="BCTRLSENSOR"/>
</dbReference>
<dbReference type="InterPro" id="IPR003852">
    <property type="entry name" value="Sig_transdc_His_kinase_KdpD_N"/>
</dbReference>
<dbReference type="InterPro" id="IPR005467">
    <property type="entry name" value="His_kinase_dom"/>
</dbReference>
<dbReference type="Proteomes" id="UP000035526">
    <property type="component" value="Unassembled WGS sequence"/>
</dbReference>
<dbReference type="PROSITE" id="PS50109">
    <property type="entry name" value="HIS_KIN"/>
    <property type="match status" value="1"/>
</dbReference>
<dbReference type="Pfam" id="PF13493">
    <property type="entry name" value="DUF4118"/>
    <property type="match status" value="1"/>
</dbReference>
<evidence type="ECO:0000259" key="14">
    <source>
        <dbReference type="PROSITE" id="PS50109"/>
    </source>
</evidence>
<dbReference type="InterPro" id="IPR036890">
    <property type="entry name" value="HATPase_C_sf"/>
</dbReference>
<evidence type="ECO:0000256" key="6">
    <source>
        <dbReference type="ARBA" id="ARBA00022692"/>
    </source>
</evidence>
<dbReference type="GO" id="GO:0000155">
    <property type="term" value="F:phosphorelay sensor kinase activity"/>
    <property type="evidence" value="ECO:0007669"/>
    <property type="project" value="InterPro"/>
</dbReference>
<dbReference type="Pfam" id="PF02518">
    <property type="entry name" value="HATPase_c"/>
    <property type="match status" value="1"/>
</dbReference>
<dbReference type="InterPro" id="IPR052023">
    <property type="entry name" value="Histidine_kinase_KdpD"/>
</dbReference>
<feature type="domain" description="Histidine kinase" evidence="14">
    <location>
        <begin position="671"/>
        <end position="883"/>
    </location>
</feature>
<feature type="transmembrane region" description="Helical" evidence="13">
    <location>
        <begin position="441"/>
        <end position="460"/>
    </location>
</feature>
<dbReference type="SUPFAM" id="SSF47384">
    <property type="entry name" value="Homodimeric domain of signal transducing histidine kinase"/>
    <property type="match status" value="1"/>
</dbReference>
<evidence type="ECO:0000313" key="15">
    <source>
        <dbReference type="EMBL" id="KLE00378.1"/>
    </source>
</evidence>
<dbReference type="PANTHER" id="PTHR45569:SF1">
    <property type="entry name" value="SENSOR PROTEIN KDPD"/>
    <property type="match status" value="1"/>
</dbReference>
<evidence type="ECO:0000256" key="8">
    <source>
        <dbReference type="ARBA" id="ARBA00022777"/>
    </source>
</evidence>
<dbReference type="Pfam" id="PF02702">
    <property type="entry name" value="KdpD"/>
    <property type="match status" value="1"/>
</dbReference>
<gene>
    <name evidence="15" type="ORF">AF76_07665</name>
</gene>
<dbReference type="InterPro" id="IPR003661">
    <property type="entry name" value="HisK_dim/P_dom"/>
</dbReference>
<evidence type="ECO:0000256" key="1">
    <source>
        <dbReference type="ARBA" id="ARBA00000085"/>
    </source>
</evidence>
<proteinExistence type="predicted"/>
<keyword evidence="4" id="KW-0597">Phosphoprotein</keyword>
<dbReference type="InterPro" id="IPR004358">
    <property type="entry name" value="Sig_transdc_His_kin-like_C"/>
</dbReference>
<dbReference type="InterPro" id="IPR038318">
    <property type="entry name" value="KdpD_sf"/>
</dbReference>
<dbReference type="InterPro" id="IPR029016">
    <property type="entry name" value="GAF-like_dom_sf"/>
</dbReference>
<dbReference type="SMART" id="SM00387">
    <property type="entry name" value="HATPase_c"/>
    <property type="match status" value="1"/>
</dbReference>
<keyword evidence="10 13" id="KW-1133">Transmembrane helix</keyword>
<dbReference type="SUPFAM" id="SSF52402">
    <property type="entry name" value="Adenine nucleotide alpha hydrolases-like"/>
    <property type="match status" value="1"/>
</dbReference>
<dbReference type="Pfam" id="PF00512">
    <property type="entry name" value="HisKA"/>
    <property type="match status" value="1"/>
</dbReference>
<protein>
    <recommendedName>
        <fullName evidence="3">histidine kinase</fullName>
        <ecNumber evidence="3">2.7.13.3</ecNumber>
    </recommendedName>
</protein>
<dbReference type="EC" id="2.7.13.3" evidence="3"/>
<dbReference type="GO" id="GO:0005524">
    <property type="term" value="F:ATP binding"/>
    <property type="evidence" value="ECO:0007669"/>
    <property type="project" value="UniProtKB-KW"/>
</dbReference>
<dbReference type="GO" id="GO:0005737">
    <property type="term" value="C:cytoplasm"/>
    <property type="evidence" value="ECO:0007669"/>
    <property type="project" value="UniProtKB-ARBA"/>
</dbReference>
<evidence type="ECO:0000256" key="10">
    <source>
        <dbReference type="ARBA" id="ARBA00022989"/>
    </source>
</evidence>
<keyword evidence="7" id="KW-0547">Nucleotide-binding</keyword>
<feature type="transmembrane region" description="Helical" evidence="13">
    <location>
        <begin position="467"/>
        <end position="484"/>
    </location>
</feature>